<dbReference type="GO" id="GO:0006511">
    <property type="term" value="P:ubiquitin-dependent protein catabolic process"/>
    <property type="evidence" value="ECO:0007669"/>
    <property type="project" value="TreeGrafter"/>
</dbReference>
<evidence type="ECO:0000256" key="2">
    <source>
        <dbReference type="ARBA" id="ARBA00022723"/>
    </source>
</evidence>
<feature type="region of interest" description="Disordered" evidence="7">
    <location>
        <begin position="488"/>
        <end position="567"/>
    </location>
</feature>
<dbReference type="GO" id="GO:0008270">
    <property type="term" value="F:zinc ion binding"/>
    <property type="evidence" value="ECO:0007669"/>
    <property type="project" value="UniProtKB-KW"/>
</dbReference>
<name>A0A9W8AK90_9FUNG</name>
<dbReference type="InterPro" id="IPR036875">
    <property type="entry name" value="Znf_CCHC_sf"/>
</dbReference>
<evidence type="ECO:0000256" key="5">
    <source>
        <dbReference type="ARBA" id="ARBA00023242"/>
    </source>
</evidence>
<dbReference type="GO" id="GO:0006397">
    <property type="term" value="P:mRNA processing"/>
    <property type="evidence" value="ECO:0007669"/>
    <property type="project" value="InterPro"/>
</dbReference>
<dbReference type="PROSITE" id="PS50089">
    <property type="entry name" value="ZF_RING_2"/>
    <property type="match status" value="1"/>
</dbReference>
<dbReference type="SUPFAM" id="SSF57756">
    <property type="entry name" value="Retrovirus zinc finger-like domains"/>
    <property type="match status" value="1"/>
</dbReference>
<sequence>MSQVHYKFKAAKDYSSIVFDGLAISAFDLKQEILKANKLNPESFDLVLSNAQTNDEYAEDNSLIPRNTSVFVRRIPGKPGKSGLTGAPAATTNSFSSGPNSGSGGGGGGYTSAASRSYGGSGTGANAPIKDQSAPAASTGSRYGASPALTEDEQIQQMFQQSSQQWEQQAEELATNHMRNTRYRPQARASAAPYQVPASTRPLPPSYVCHRCGQKGHWIRDCPSAADKNGPQKRFSRTTGIPKSFLQKVDSLPDDRGAMVTDDGEMVVAQANDAAWQKAQKYAQHSVATEDALEGISVPADLACSLCHRLLRDAMTTPCCQTAFCDECITRALLDRDPERHFTCPSCRQTGIVPDMLQPHPDLRQRVERHIRQWVTSRGRSDPTGPTDSRPATSEGGSNGNGNRTGRQRNRSDRPGKPTTQPDQGNRRIEVFGASSNGPMYPPPHQSSFGPGGYRPPYQPQPGYGNPHMGYGRPPYPGSSGYPMGAGMPMNMGQVPHNYGDFTNHNAPYQANRHSNGGGYGPGSGKQYGQANNPGYGGEAPPENRPGSNGNDRRPSSRSRSPGSHRH</sequence>
<dbReference type="PANTHER" id="PTHR15439">
    <property type="entry name" value="RETINOBLASTOMA-BINDING PROTEIN 6"/>
    <property type="match status" value="1"/>
</dbReference>
<evidence type="ECO:0000259" key="9">
    <source>
        <dbReference type="PROSITE" id="PS50158"/>
    </source>
</evidence>
<feature type="compositionally biased region" description="Gly residues" evidence="7">
    <location>
        <begin position="101"/>
        <end position="110"/>
    </location>
</feature>
<dbReference type="SMART" id="SM00343">
    <property type="entry name" value="ZnF_C2HC"/>
    <property type="match status" value="1"/>
</dbReference>
<dbReference type="Gene3D" id="4.10.60.10">
    <property type="entry name" value="Zinc finger, CCHC-type"/>
    <property type="match status" value="1"/>
</dbReference>
<dbReference type="GO" id="GO:0061630">
    <property type="term" value="F:ubiquitin protein ligase activity"/>
    <property type="evidence" value="ECO:0007669"/>
    <property type="project" value="InterPro"/>
</dbReference>
<organism evidence="11 12">
    <name type="scientific">Tieghemiomyces parasiticus</name>
    <dbReference type="NCBI Taxonomy" id="78921"/>
    <lineage>
        <taxon>Eukaryota</taxon>
        <taxon>Fungi</taxon>
        <taxon>Fungi incertae sedis</taxon>
        <taxon>Zoopagomycota</taxon>
        <taxon>Kickxellomycotina</taxon>
        <taxon>Dimargaritomycetes</taxon>
        <taxon>Dimargaritales</taxon>
        <taxon>Dimargaritaceae</taxon>
        <taxon>Tieghemiomyces</taxon>
    </lineage>
</organism>
<dbReference type="InterPro" id="IPR025829">
    <property type="entry name" value="Zn_knuckle_CX2CX3GHX4C"/>
</dbReference>
<keyword evidence="12" id="KW-1185">Reference proteome</keyword>
<dbReference type="GO" id="GO:0016567">
    <property type="term" value="P:protein ubiquitination"/>
    <property type="evidence" value="ECO:0007669"/>
    <property type="project" value="InterPro"/>
</dbReference>
<evidence type="ECO:0000313" key="12">
    <source>
        <dbReference type="Proteomes" id="UP001150569"/>
    </source>
</evidence>
<feature type="region of interest" description="Disordered" evidence="7">
    <location>
        <begin position="374"/>
        <end position="472"/>
    </location>
</feature>
<dbReference type="OrthoDB" id="106784at2759"/>
<comment type="caution">
    <text evidence="11">The sequence shown here is derived from an EMBL/GenBank/DDBJ whole genome shotgun (WGS) entry which is preliminary data.</text>
</comment>
<evidence type="ECO:0000256" key="3">
    <source>
        <dbReference type="ARBA" id="ARBA00022771"/>
    </source>
</evidence>
<feature type="domain" description="CCHC-type" evidence="9">
    <location>
        <begin position="209"/>
        <end position="224"/>
    </location>
</feature>
<feature type="compositionally biased region" description="Polar residues" evidence="7">
    <location>
        <begin position="374"/>
        <end position="392"/>
    </location>
</feature>
<dbReference type="EMBL" id="JANBPT010000057">
    <property type="protein sequence ID" value="KAJ1928841.1"/>
    <property type="molecule type" value="Genomic_DNA"/>
</dbReference>
<dbReference type="InterPro" id="IPR001841">
    <property type="entry name" value="Znf_RING"/>
</dbReference>
<dbReference type="Pfam" id="PF08783">
    <property type="entry name" value="DWNN"/>
    <property type="match status" value="1"/>
</dbReference>
<feature type="compositionally biased region" description="Low complexity" evidence="7">
    <location>
        <begin position="558"/>
        <end position="567"/>
    </location>
</feature>
<keyword evidence="2" id="KW-0479">Metal-binding</keyword>
<dbReference type="InterPro" id="IPR013083">
    <property type="entry name" value="Znf_RING/FYVE/PHD"/>
</dbReference>
<dbReference type="GO" id="GO:0005634">
    <property type="term" value="C:nucleus"/>
    <property type="evidence" value="ECO:0007669"/>
    <property type="project" value="UniProtKB-SubCell"/>
</dbReference>
<protein>
    <submittedName>
        <fullName evidence="11">Retinoblastoma-binding protein</fullName>
    </submittedName>
</protein>
<evidence type="ECO:0000259" key="10">
    <source>
        <dbReference type="PROSITE" id="PS51282"/>
    </source>
</evidence>
<dbReference type="PROSITE" id="PS51282">
    <property type="entry name" value="DWNN"/>
    <property type="match status" value="1"/>
</dbReference>
<dbReference type="Pfam" id="PF13696">
    <property type="entry name" value="zf-CCHC_2"/>
    <property type="match status" value="1"/>
</dbReference>
<dbReference type="Gene3D" id="3.10.20.90">
    <property type="entry name" value="Phosphatidylinositol 3-kinase Catalytic Subunit, Chain A, domain 1"/>
    <property type="match status" value="1"/>
</dbReference>
<evidence type="ECO:0000256" key="1">
    <source>
        <dbReference type="ARBA" id="ARBA00004123"/>
    </source>
</evidence>
<feature type="compositionally biased region" description="Polar residues" evidence="7">
    <location>
        <begin position="501"/>
        <end position="515"/>
    </location>
</feature>
<gene>
    <name evidence="11" type="primary">MPE1_1</name>
    <name evidence="11" type="ORF">IWQ60_001693</name>
</gene>
<evidence type="ECO:0000256" key="7">
    <source>
        <dbReference type="SAM" id="MobiDB-lite"/>
    </source>
</evidence>
<dbReference type="GO" id="GO:0003676">
    <property type="term" value="F:nucleic acid binding"/>
    <property type="evidence" value="ECO:0007669"/>
    <property type="project" value="InterPro"/>
</dbReference>
<proteinExistence type="predicted"/>
<feature type="domain" description="DWNN" evidence="10">
    <location>
        <begin position="4"/>
        <end position="76"/>
    </location>
</feature>
<evidence type="ECO:0000313" key="11">
    <source>
        <dbReference type="EMBL" id="KAJ1928841.1"/>
    </source>
</evidence>
<dbReference type="PROSITE" id="PS50158">
    <property type="entry name" value="ZF_CCHC"/>
    <property type="match status" value="1"/>
</dbReference>
<dbReference type="AlphaFoldDB" id="A0A9W8AK90"/>
<dbReference type="PANTHER" id="PTHR15439:SF0">
    <property type="entry name" value="CELL DIVISION CYCLE AND APOPTOSIS REGULATOR PROTEIN 1-RELATED"/>
    <property type="match status" value="1"/>
</dbReference>
<keyword evidence="3 6" id="KW-0863">Zinc-finger</keyword>
<dbReference type="SMART" id="SM01180">
    <property type="entry name" value="DWNN"/>
    <property type="match status" value="1"/>
</dbReference>
<feature type="compositionally biased region" description="Low complexity" evidence="7">
    <location>
        <begin position="461"/>
        <end position="472"/>
    </location>
</feature>
<dbReference type="InterPro" id="IPR033489">
    <property type="entry name" value="RBBP6"/>
</dbReference>
<dbReference type="InterPro" id="IPR014891">
    <property type="entry name" value="DWNN_domain"/>
</dbReference>
<evidence type="ECO:0000256" key="4">
    <source>
        <dbReference type="ARBA" id="ARBA00022833"/>
    </source>
</evidence>
<reference evidence="11" key="1">
    <citation type="submission" date="2022-07" db="EMBL/GenBank/DDBJ databases">
        <title>Phylogenomic reconstructions and comparative analyses of Kickxellomycotina fungi.</title>
        <authorList>
            <person name="Reynolds N.K."/>
            <person name="Stajich J.E."/>
            <person name="Barry K."/>
            <person name="Grigoriev I.V."/>
            <person name="Crous P."/>
            <person name="Smith M.E."/>
        </authorList>
    </citation>
    <scope>NUCLEOTIDE SEQUENCE</scope>
    <source>
        <strain evidence="11">RSA 861</strain>
    </source>
</reference>
<feature type="domain" description="RING-type" evidence="8">
    <location>
        <begin position="304"/>
        <end position="348"/>
    </location>
</feature>
<feature type="compositionally biased region" description="Low complexity" evidence="7">
    <location>
        <begin position="91"/>
        <end position="100"/>
    </location>
</feature>
<feature type="region of interest" description="Disordered" evidence="7">
    <location>
        <begin position="74"/>
        <end position="145"/>
    </location>
</feature>
<keyword evidence="5" id="KW-0539">Nucleus</keyword>
<evidence type="ECO:0000259" key="8">
    <source>
        <dbReference type="PROSITE" id="PS50089"/>
    </source>
</evidence>
<accession>A0A9W8AK90</accession>
<comment type="subcellular location">
    <subcellularLocation>
        <location evidence="1">Nucleus</location>
    </subcellularLocation>
</comment>
<dbReference type="Gene3D" id="3.30.40.10">
    <property type="entry name" value="Zinc/RING finger domain, C3HC4 (zinc finger)"/>
    <property type="match status" value="1"/>
</dbReference>
<dbReference type="SUPFAM" id="SSF57850">
    <property type="entry name" value="RING/U-box"/>
    <property type="match status" value="1"/>
</dbReference>
<dbReference type="InterPro" id="IPR001878">
    <property type="entry name" value="Znf_CCHC"/>
</dbReference>
<keyword evidence="4" id="KW-0862">Zinc</keyword>
<feature type="compositionally biased region" description="Gly residues" evidence="7">
    <location>
        <begin position="516"/>
        <end position="526"/>
    </location>
</feature>
<dbReference type="Proteomes" id="UP001150569">
    <property type="component" value="Unassembled WGS sequence"/>
</dbReference>
<dbReference type="CDD" id="cd16620">
    <property type="entry name" value="vRING-HC-C4C4_RBBP6"/>
    <property type="match status" value="1"/>
</dbReference>
<evidence type="ECO:0000256" key="6">
    <source>
        <dbReference type="PROSITE-ProRule" id="PRU00047"/>
    </source>
</evidence>